<keyword evidence="3 6" id="KW-1133">Transmembrane helix</keyword>
<evidence type="ECO:0000256" key="3">
    <source>
        <dbReference type="ARBA" id="ARBA00022989"/>
    </source>
</evidence>
<sequence length="133" mass="14526">MENYPPGGPSVPPSTPGSAPLSDSDARMWAMLAHLSALPGSFFVIGTVVAPLVIWQIQKDKSAYVDYHGKEAVNFQITMAIAFAVSFLLIFVLIGIVLIWVVGVIWLVLTIIAAVKANNGEYYRYPLTIRFIS</sequence>
<feature type="compositionally biased region" description="Pro residues" evidence="5">
    <location>
        <begin position="1"/>
        <end position="15"/>
    </location>
</feature>
<evidence type="ECO:0000256" key="5">
    <source>
        <dbReference type="SAM" id="MobiDB-lite"/>
    </source>
</evidence>
<dbReference type="OrthoDB" id="9808930at2"/>
<keyword evidence="4 6" id="KW-0472">Membrane</keyword>
<organism evidence="7 8">
    <name type="scientific">Fibrisoma montanum</name>
    <dbReference type="NCBI Taxonomy" id="2305895"/>
    <lineage>
        <taxon>Bacteria</taxon>
        <taxon>Pseudomonadati</taxon>
        <taxon>Bacteroidota</taxon>
        <taxon>Cytophagia</taxon>
        <taxon>Cytophagales</taxon>
        <taxon>Spirosomataceae</taxon>
        <taxon>Fibrisoma</taxon>
    </lineage>
</organism>
<accession>A0A418M1G2</accession>
<feature type="transmembrane region" description="Helical" evidence="6">
    <location>
        <begin position="77"/>
        <end position="109"/>
    </location>
</feature>
<evidence type="ECO:0000313" key="8">
    <source>
        <dbReference type="Proteomes" id="UP000283523"/>
    </source>
</evidence>
<evidence type="ECO:0000256" key="1">
    <source>
        <dbReference type="ARBA" id="ARBA00004141"/>
    </source>
</evidence>
<feature type="transmembrane region" description="Helical" evidence="6">
    <location>
        <begin position="37"/>
        <end position="57"/>
    </location>
</feature>
<evidence type="ECO:0000256" key="6">
    <source>
        <dbReference type="SAM" id="Phobius"/>
    </source>
</evidence>
<evidence type="ECO:0000256" key="2">
    <source>
        <dbReference type="ARBA" id="ARBA00022692"/>
    </source>
</evidence>
<dbReference type="InterPro" id="IPR019109">
    <property type="entry name" value="MamF_MmsF"/>
</dbReference>
<comment type="subcellular location">
    <subcellularLocation>
        <location evidence="1">Membrane</location>
        <topology evidence="1">Multi-pass membrane protein</topology>
    </subcellularLocation>
</comment>
<gene>
    <name evidence="7" type="ORF">DYU11_24830</name>
</gene>
<comment type="caution">
    <text evidence="7">The sequence shown here is derived from an EMBL/GenBank/DDBJ whole genome shotgun (WGS) entry which is preliminary data.</text>
</comment>
<dbReference type="EMBL" id="QXED01000008">
    <property type="protein sequence ID" value="RIV19335.1"/>
    <property type="molecule type" value="Genomic_DNA"/>
</dbReference>
<evidence type="ECO:0000256" key="4">
    <source>
        <dbReference type="ARBA" id="ARBA00023136"/>
    </source>
</evidence>
<protein>
    <submittedName>
        <fullName evidence="7">DUF4870 domain-containing protein</fullName>
    </submittedName>
</protein>
<reference evidence="7 8" key="1">
    <citation type="submission" date="2018-08" db="EMBL/GenBank/DDBJ databases">
        <title>Fibrisoma montanum sp. nov., isolated from Danxia mountain soil.</title>
        <authorList>
            <person name="Huang Y."/>
        </authorList>
    </citation>
    <scope>NUCLEOTIDE SEQUENCE [LARGE SCALE GENOMIC DNA]</scope>
    <source>
        <strain evidence="7 8">HYT19</strain>
    </source>
</reference>
<keyword evidence="2 6" id="KW-0812">Transmembrane</keyword>
<dbReference type="Pfam" id="PF09685">
    <property type="entry name" value="MamF_MmsF"/>
    <property type="match status" value="1"/>
</dbReference>
<name>A0A418M1G2_9BACT</name>
<dbReference type="RefSeq" id="WP_119670438.1">
    <property type="nucleotide sequence ID" value="NZ_QXED01000008.1"/>
</dbReference>
<keyword evidence="8" id="KW-1185">Reference proteome</keyword>
<proteinExistence type="predicted"/>
<feature type="region of interest" description="Disordered" evidence="5">
    <location>
        <begin position="1"/>
        <end position="20"/>
    </location>
</feature>
<dbReference type="Proteomes" id="UP000283523">
    <property type="component" value="Unassembled WGS sequence"/>
</dbReference>
<dbReference type="AlphaFoldDB" id="A0A418M1G2"/>
<evidence type="ECO:0000313" key="7">
    <source>
        <dbReference type="EMBL" id="RIV19335.1"/>
    </source>
</evidence>